<dbReference type="Proteomes" id="UP000799291">
    <property type="component" value="Unassembled WGS sequence"/>
</dbReference>
<proteinExistence type="predicted"/>
<keyword evidence="1" id="KW-0732">Signal</keyword>
<accession>A0A6G1J1V2</accession>
<name>A0A6G1J1V2_9PLEO</name>
<feature type="signal peptide" evidence="1">
    <location>
        <begin position="1"/>
        <end position="23"/>
    </location>
</feature>
<feature type="chain" id="PRO_5026321584" description="Secreted protein" evidence="1">
    <location>
        <begin position="24"/>
        <end position="102"/>
    </location>
</feature>
<gene>
    <name evidence="2" type="ORF">K458DRAFT_418441</name>
</gene>
<keyword evidence="3" id="KW-1185">Reference proteome</keyword>
<evidence type="ECO:0000313" key="2">
    <source>
        <dbReference type="EMBL" id="KAF2684129.1"/>
    </source>
</evidence>
<protein>
    <recommendedName>
        <fullName evidence="4">Secreted protein</fullName>
    </recommendedName>
</protein>
<reference evidence="2" key="1">
    <citation type="journal article" date="2020" name="Stud. Mycol.">
        <title>101 Dothideomycetes genomes: a test case for predicting lifestyles and emergence of pathogens.</title>
        <authorList>
            <person name="Haridas S."/>
            <person name="Albert R."/>
            <person name="Binder M."/>
            <person name="Bloem J."/>
            <person name="Labutti K."/>
            <person name="Salamov A."/>
            <person name="Andreopoulos B."/>
            <person name="Baker S."/>
            <person name="Barry K."/>
            <person name="Bills G."/>
            <person name="Bluhm B."/>
            <person name="Cannon C."/>
            <person name="Castanera R."/>
            <person name="Culley D."/>
            <person name="Daum C."/>
            <person name="Ezra D."/>
            <person name="Gonzalez J."/>
            <person name="Henrissat B."/>
            <person name="Kuo A."/>
            <person name="Liang C."/>
            <person name="Lipzen A."/>
            <person name="Lutzoni F."/>
            <person name="Magnuson J."/>
            <person name="Mondo S."/>
            <person name="Nolan M."/>
            <person name="Ohm R."/>
            <person name="Pangilinan J."/>
            <person name="Park H.-J."/>
            <person name="Ramirez L."/>
            <person name="Alfaro M."/>
            <person name="Sun H."/>
            <person name="Tritt A."/>
            <person name="Yoshinaga Y."/>
            <person name="Zwiers L.-H."/>
            <person name="Turgeon B."/>
            <person name="Goodwin S."/>
            <person name="Spatafora J."/>
            <person name="Crous P."/>
            <person name="Grigoriev I."/>
        </authorList>
    </citation>
    <scope>NUCLEOTIDE SEQUENCE</scope>
    <source>
        <strain evidence="2">CBS 122367</strain>
    </source>
</reference>
<evidence type="ECO:0008006" key="4">
    <source>
        <dbReference type="Google" id="ProtNLM"/>
    </source>
</evidence>
<organism evidence="2 3">
    <name type="scientific">Lentithecium fluviatile CBS 122367</name>
    <dbReference type="NCBI Taxonomy" id="1168545"/>
    <lineage>
        <taxon>Eukaryota</taxon>
        <taxon>Fungi</taxon>
        <taxon>Dikarya</taxon>
        <taxon>Ascomycota</taxon>
        <taxon>Pezizomycotina</taxon>
        <taxon>Dothideomycetes</taxon>
        <taxon>Pleosporomycetidae</taxon>
        <taxon>Pleosporales</taxon>
        <taxon>Massarineae</taxon>
        <taxon>Lentitheciaceae</taxon>
        <taxon>Lentithecium</taxon>
    </lineage>
</organism>
<dbReference type="EMBL" id="MU005582">
    <property type="protein sequence ID" value="KAF2684129.1"/>
    <property type="molecule type" value="Genomic_DNA"/>
</dbReference>
<dbReference type="AlphaFoldDB" id="A0A6G1J1V2"/>
<evidence type="ECO:0000256" key="1">
    <source>
        <dbReference type="SAM" id="SignalP"/>
    </source>
</evidence>
<evidence type="ECO:0000313" key="3">
    <source>
        <dbReference type="Proteomes" id="UP000799291"/>
    </source>
</evidence>
<sequence>MGVCPFLAFACLVFLLWVLGVLVREKDCEGALGGCVKCLEVERPRACLVRFAMSPFVLRFMARVLALTTSMEMLAKQDNNKCAGAAMLAAAFSCEGIGSCHF</sequence>